<keyword evidence="3" id="KW-0472">Membrane</keyword>
<dbReference type="AlphaFoldDB" id="A0AAD2CVZ2"/>
<reference evidence="5" key="1">
    <citation type="submission" date="2023-08" db="EMBL/GenBank/DDBJ databases">
        <authorList>
            <person name="Audoor S."/>
            <person name="Bilcke G."/>
        </authorList>
    </citation>
    <scope>NUCLEOTIDE SEQUENCE</scope>
</reference>
<feature type="region of interest" description="Disordered" evidence="2">
    <location>
        <begin position="634"/>
        <end position="695"/>
    </location>
</feature>
<evidence type="ECO:0000256" key="3">
    <source>
        <dbReference type="SAM" id="Phobius"/>
    </source>
</evidence>
<feature type="domain" description="Threonine/serine exporter-like N-terminal" evidence="4">
    <location>
        <begin position="195"/>
        <end position="319"/>
    </location>
</feature>
<dbReference type="Pfam" id="PF06738">
    <property type="entry name" value="ThrE"/>
    <property type="match status" value="1"/>
</dbReference>
<sequence length="695" mass="78021">MVDPMQGGNTRFASEPNMVRPTMSTTAHYQRQSIRQKITFDAKKFDVTTLPIDMQRVVAKLTKDFGEDYALTFAFMVRTASELHRAWHMTLLTSKILQQIKDKFQIRTTWELGVTKLKFRAEDGSHELHRKVPYDYDSEFQDLYAKIAVALVDGQINIHQALTFQSNTKRGKHTAASGLFLRDFPGRLVLYPLEAATCAVIFFGGDWADAGVAAVTGLCAGLMEWFLVSLNSNAKILIDVLVGITTGIVGGLFYRYLDEPTCLPAVFLGVLYWFFYGTAFVIGILEIVAGELETGVIRFMAVAVKTFVLSLGSTWGLQIASRSPIDDFQDTAGCNNIDLDTVWWRIPLYLLCSASALGQYRFPIVYYWRGLVIQLVGYEVQYQMFKLLAQRHDRDLLDTATANAAGAIAAVIAACLLSWIVDSLSYYYNARTLMRVGDDEYSKFGECVYSISVVWLRFMTCLGLGRKDEQEFLDMQPRLRQMSSELDDPNNPRTEIRLSEEEERLLKQAVVASKPLNVWSLLMPTVYQLVPGSLIARLWYNSIFPPPYVQEELQVVGTDGSDTGFSYISWTPDQAQESVFSALMVIATSLALGLLLGMGLQSVITAFYRRTVLYWIDSMSSMSKSTRNFRAKMRVKNDERQGLMNTPEDDDPDSGELLPTPLPVTNEPVAEVEKPLSNVMEMDDADNDKASIASA</sequence>
<feature type="transmembrane region" description="Helical" evidence="3">
    <location>
        <begin position="297"/>
        <end position="317"/>
    </location>
</feature>
<feature type="transmembrane region" description="Helical" evidence="3">
    <location>
        <begin position="516"/>
        <end position="540"/>
    </location>
</feature>
<accession>A0AAD2CVZ2</accession>
<feature type="transmembrane region" description="Helical" evidence="3">
    <location>
        <begin position="366"/>
        <end position="385"/>
    </location>
</feature>
<feature type="transmembrane region" description="Helical" evidence="3">
    <location>
        <begin position="263"/>
        <end position="285"/>
    </location>
</feature>
<evidence type="ECO:0000313" key="5">
    <source>
        <dbReference type="EMBL" id="CAJ1945169.1"/>
    </source>
</evidence>
<dbReference type="EMBL" id="CAKOGP040001335">
    <property type="protein sequence ID" value="CAJ1945169.1"/>
    <property type="molecule type" value="Genomic_DNA"/>
</dbReference>
<keyword evidence="3" id="KW-1133">Transmembrane helix</keyword>
<dbReference type="InterPro" id="IPR010619">
    <property type="entry name" value="ThrE-like_N"/>
</dbReference>
<feature type="region of interest" description="Disordered" evidence="2">
    <location>
        <begin position="1"/>
        <end position="22"/>
    </location>
</feature>
<dbReference type="Proteomes" id="UP001295423">
    <property type="component" value="Unassembled WGS sequence"/>
</dbReference>
<evidence type="ECO:0000313" key="6">
    <source>
        <dbReference type="Proteomes" id="UP001295423"/>
    </source>
</evidence>
<keyword evidence="3" id="KW-0812">Transmembrane</keyword>
<comment type="similarity">
    <text evidence="1">Belongs to the ThrE exporter (TC 2.A.79) family.</text>
</comment>
<feature type="transmembrane region" description="Helical" evidence="3">
    <location>
        <begin position="237"/>
        <end position="257"/>
    </location>
</feature>
<evidence type="ECO:0000256" key="2">
    <source>
        <dbReference type="SAM" id="MobiDB-lite"/>
    </source>
</evidence>
<evidence type="ECO:0000259" key="4">
    <source>
        <dbReference type="Pfam" id="PF06738"/>
    </source>
</evidence>
<dbReference type="PANTHER" id="PTHR31082:SF4">
    <property type="entry name" value="PHEROMONE-REGULATED MEMBRANE PROTEIN 10"/>
    <property type="match status" value="1"/>
</dbReference>
<feature type="transmembrane region" description="Helical" evidence="3">
    <location>
        <begin position="211"/>
        <end position="230"/>
    </location>
</feature>
<evidence type="ECO:0000256" key="1">
    <source>
        <dbReference type="ARBA" id="ARBA00034125"/>
    </source>
</evidence>
<organism evidence="5 6">
    <name type="scientific">Cylindrotheca closterium</name>
    <dbReference type="NCBI Taxonomy" id="2856"/>
    <lineage>
        <taxon>Eukaryota</taxon>
        <taxon>Sar</taxon>
        <taxon>Stramenopiles</taxon>
        <taxon>Ochrophyta</taxon>
        <taxon>Bacillariophyta</taxon>
        <taxon>Bacillariophyceae</taxon>
        <taxon>Bacillariophycidae</taxon>
        <taxon>Bacillariales</taxon>
        <taxon>Bacillariaceae</taxon>
        <taxon>Cylindrotheca</taxon>
    </lineage>
</organism>
<dbReference type="PANTHER" id="PTHR31082">
    <property type="entry name" value="PHEROMONE-REGULATED MEMBRANE PROTEIN 10"/>
    <property type="match status" value="1"/>
</dbReference>
<comment type="caution">
    <text evidence="5">The sequence shown here is derived from an EMBL/GenBank/DDBJ whole genome shotgun (WGS) entry which is preliminary data.</text>
</comment>
<name>A0AAD2CVZ2_9STRA</name>
<gene>
    <name evidence="5" type="ORF">CYCCA115_LOCUS9313</name>
</gene>
<feature type="transmembrane region" description="Helical" evidence="3">
    <location>
        <begin position="579"/>
        <end position="600"/>
    </location>
</feature>
<protein>
    <recommendedName>
        <fullName evidence="4">Threonine/serine exporter-like N-terminal domain-containing protein</fullName>
    </recommendedName>
</protein>
<keyword evidence="6" id="KW-1185">Reference proteome</keyword>
<proteinExistence type="inferred from homology"/>
<dbReference type="GO" id="GO:0022857">
    <property type="term" value="F:transmembrane transporter activity"/>
    <property type="evidence" value="ECO:0007669"/>
    <property type="project" value="InterPro"/>
</dbReference>
<feature type="transmembrane region" description="Helical" evidence="3">
    <location>
        <begin position="406"/>
        <end position="428"/>
    </location>
</feature>
<dbReference type="InterPro" id="IPR051361">
    <property type="entry name" value="ThrE/Ser_Exporter"/>
</dbReference>